<name>A0ABW2L9M3_9BACT</name>
<accession>A0ABW2L9M3</accession>
<dbReference type="RefSeq" id="WP_379715197.1">
    <property type="nucleotide sequence ID" value="NZ_JBHTBS010000012.1"/>
</dbReference>
<gene>
    <name evidence="2" type="ORF">ACFQY0_17900</name>
</gene>
<feature type="signal peptide" evidence="1">
    <location>
        <begin position="1"/>
        <end position="25"/>
    </location>
</feature>
<sequence length="278" mass="30765">MRPLRSLTSIVVLLLSSALSPSSSAELPELQEKEWFGCFAGFKNSEVRFTVSTTGELTLEPVYEDGNPRSYIRMPVSWGIEVTMPNGRKGLQTVIPGSLESEDEPTDELERLTLRGKFEGGAEAQLIIEQKRGTISIGGRITHNGTYLPENIQFQVSARVLNFYGHNEIKLKDDPKAFEALIIEDLTELKWTNGKRQRLNSVEPRDMASEEVNGPGIAEVEVSIKAIDRQFLFEATGDSMITMSNRQGAALHQGMLVNWAPLSGKDPKSTARLAISVE</sequence>
<evidence type="ECO:0000313" key="2">
    <source>
        <dbReference type="EMBL" id="MFC7339072.1"/>
    </source>
</evidence>
<organism evidence="2 3">
    <name type="scientific">Haloferula chungangensis</name>
    <dbReference type="NCBI Taxonomy" id="1048331"/>
    <lineage>
        <taxon>Bacteria</taxon>
        <taxon>Pseudomonadati</taxon>
        <taxon>Verrucomicrobiota</taxon>
        <taxon>Verrucomicrobiia</taxon>
        <taxon>Verrucomicrobiales</taxon>
        <taxon>Verrucomicrobiaceae</taxon>
        <taxon>Haloferula</taxon>
    </lineage>
</organism>
<dbReference type="EMBL" id="JBHTBS010000012">
    <property type="protein sequence ID" value="MFC7339072.1"/>
    <property type="molecule type" value="Genomic_DNA"/>
</dbReference>
<comment type="caution">
    <text evidence="2">The sequence shown here is derived from an EMBL/GenBank/DDBJ whole genome shotgun (WGS) entry which is preliminary data.</text>
</comment>
<proteinExistence type="predicted"/>
<reference evidence="3" key="1">
    <citation type="journal article" date="2019" name="Int. J. Syst. Evol. Microbiol.">
        <title>The Global Catalogue of Microorganisms (GCM) 10K type strain sequencing project: providing services to taxonomists for standard genome sequencing and annotation.</title>
        <authorList>
            <consortium name="The Broad Institute Genomics Platform"/>
            <consortium name="The Broad Institute Genome Sequencing Center for Infectious Disease"/>
            <person name="Wu L."/>
            <person name="Ma J."/>
        </authorList>
    </citation>
    <scope>NUCLEOTIDE SEQUENCE [LARGE SCALE GENOMIC DNA]</scope>
    <source>
        <strain evidence="3">CGMCC 4.1467</strain>
    </source>
</reference>
<feature type="chain" id="PRO_5045299687" description="Secreted protein" evidence="1">
    <location>
        <begin position="26"/>
        <end position="278"/>
    </location>
</feature>
<keyword evidence="3" id="KW-1185">Reference proteome</keyword>
<dbReference type="Proteomes" id="UP001596472">
    <property type="component" value="Unassembled WGS sequence"/>
</dbReference>
<evidence type="ECO:0008006" key="4">
    <source>
        <dbReference type="Google" id="ProtNLM"/>
    </source>
</evidence>
<evidence type="ECO:0000256" key="1">
    <source>
        <dbReference type="SAM" id="SignalP"/>
    </source>
</evidence>
<evidence type="ECO:0000313" key="3">
    <source>
        <dbReference type="Proteomes" id="UP001596472"/>
    </source>
</evidence>
<protein>
    <recommendedName>
        <fullName evidence="4">Secreted protein</fullName>
    </recommendedName>
</protein>
<keyword evidence="1" id="KW-0732">Signal</keyword>